<dbReference type="Proteomes" id="UP001141806">
    <property type="component" value="Unassembled WGS sequence"/>
</dbReference>
<keyword evidence="2" id="KW-1185">Reference proteome</keyword>
<protein>
    <submittedName>
        <fullName evidence="1">Uncharacterized protein</fullName>
    </submittedName>
</protein>
<dbReference type="EMBL" id="JAMYWD010000009">
    <property type="protein sequence ID" value="KAJ4959803.1"/>
    <property type="molecule type" value="Genomic_DNA"/>
</dbReference>
<dbReference type="AlphaFoldDB" id="A0A9Q0H594"/>
<evidence type="ECO:0000313" key="2">
    <source>
        <dbReference type="Proteomes" id="UP001141806"/>
    </source>
</evidence>
<reference evidence="1" key="1">
    <citation type="journal article" date="2023" name="Plant J.">
        <title>The genome of the king protea, Protea cynaroides.</title>
        <authorList>
            <person name="Chang J."/>
            <person name="Duong T.A."/>
            <person name="Schoeman C."/>
            <person name="Ma X."/>
            <person name="Roodt D."/>
            <person name="Barker N."/>
            <person name="Li Z."/>
            <person name="Van de Peer Y."/>
            <person name="Mizrachi E."/>
        </authorList>
    </citation>
    <scope>NUCLEOTIDE SEQUENCE</scope>
    <source>
        <tissue evidence="1">Young leaves</tissue>
    </source>
</reference>
<comment type="caution">
    <text evidence="1">The sequence shown here is derived from an EMBL/GenBank/DDBJ whole genome shotgun (WGS) entry which is preliminary data.</text>
</comment>
<sequence>METMIENFFDSVGAFSELIEVKRRSGHSGGFGLAITVKEEDAVPPPLPVKSGLYKELLGALISGLVFQLATTSEFYGDHSRCPCIDTMQCGTKLDQNLQPLTKNLPQNACMILKNIIYTASWLLELNLDGISVQDG</sequence>
<accession>A0A9Q0H594</accession>
<name>A0A9Q0H594_9MAGN</name>
<evidence type="ECO:0000313" key="1">
    <source>
        <dbReference type="EMBL" id="KAJ4959803.1"/>
    </source>
</evidence>
<gene>
    <name evidence="1" type="ORF">NE237_019713</name>
</gene>
<organism evidence="1 2">
    <name type="scientific">Protea cynaroides</name>
    <dbReference type="NCBI Taxonomy" id="273540"/>
    <lineage>
        <taxon>Eukaryota</taxon>
        <taxon>Viridiplantae</taxon>
        <taxon>Streptophyta</taxon>
        <taxon>Embryophyta</taxon>
        <taxon>Tracheophyta</taxon>
        <taxon>Spermatophyta</taxon>
        <taxon>Magnoliopsida</taxon>
        <taxon>Proteales</taxon>
        <taxon>Proteaceae</taxon>
        <taxon>Protea</taxon>
    </lineage>
</organism>
<proteinExistence type="predicted"/>